<dbReference type="GO" id="GO:0005886">
    <property type="term" value="C:plasma membrane"/>
    <property type="evidence" value="ECO:0007669"/>
    <property type="project" value="UniProtKB-SubCell"/>
</dbReference>
<feature type="domain" description="Flagellar M-ring C-terminal" evidence="12">
    <location>
        <begin position="259"/>
        <end position="401"/>
    </location>
</feature>
<evidence type="ECO:0000259" key="12">
    <source>
        <dbReference type="Pfam" id="PF08345"/>
    </source>
</evidence>
<dbReference type="RefSeq" id="WP_368654813.1">
    <property type="nucleotide sequence ID" value="NZ_CP162599.1"/>
</dbReference>
<evidence type="ECO:0000256" key="7">
    <source>
        <dbReference type="ARBA" id="ARBA00023136"/>
    </source>
</evidence>
<feature type="transmembrane region" description="Helical" evidence="10">
    <location>
        <begin position="455"/>
        <end position="474"/>
    </location>
</feature>
<comment type="similarity">
    <text evidence="3 9">Belongs to the FliF family.</text>
</comment>
<dbReference type="Gene3D" id="3.30.300.30">
    <property type="match status" value="1"/>
</dbReference>
<dbReference type="AlphaFoldDB" id="A0AB39HVB1"/>
<evidence type="ECO:0000256" key="3">
    <source>
        <dbReference type="ARBA" id="ARBA00007971"/>
    </source>
</evidence>
<comment type="function">
    <text evidence="9">The M ring may be actively involved in energy transduction.</text>
</comment>
<keyword evidence="13" id="KW-0282">Flagellum</keyword>
<keyword evidence="6 10" id="KW-1133">Transmembrane helix</keyword>
<protein>
    <recommendedName>
        <fullName evidence="9">Flagellar M-ring protein</fullName>
    </recommendedName>
</protein>
<evidence type="ECO:0000256" key="8">
    <source>
        <dbReference type="ARBA" id="ARBA00023143"/>
    </source>
</evidence>
<name>A0AB39HVB1_9BACI</name>
<keyword evidence="7 10" id="KW-0472">Membrane</keyword>
<keyword evidence="5 10" id="KW-0812">Transmembrane</keyword>
<reference evidence="13" key="1">
    <citation type="submission" date="2024-07" db="EMBL/GenBank/DDBJ databases">
        <title>Halotolerant mesophilic bacterium Ornithinibacillus sp. 4-3, sp. nov., isolated from soil.</title>
        <authorList>
            <person name="Sidarenka A.V."/>
            <person name="Guliayeva D.E."/>
            <person name="Leanovich S.I."/>
            <person name="Hileuskaya K.S."/>
            <person name="Akhremchuk A.E."/>
            <person name="Sikolenko M.A."/>
            <person name="Valentovich L.N."/>
        </authorList>
    </citation>
    <scope>NUCLEOTIDE SEQUENCE</scope>
    <source>
        <strain evidence="13">4-3</strain>
    </source>
</reference>
<feature type="transmembrane region" description="Helical" evidence="10">
    <location>
        <begin position="26"/>
        <end position="46"/>
    </location>
</feature>
<dbReference type="InterPro" id="IPR000067">
    <property type="entry name" value="FlgMring_FliF"/>
</dbReference>
<dbReference type="Pfam" id="PF01514">
    <property type="entry name" value="YscJ_FliF"/>
    <property type="match status" value="1"/>
</dbReference>
<dbReference type="GO" id="GO:0003774">
    <property type="term" value="F:cytoskeletal motor activity"/>
    <property type="evidence" value="ECO:0007669"/>
    <property type="project" value="InterPro"/>
</dbReference>
<keyword evidence="13" id="KW-0966">Cell projection</keyword>
<evidence type="ECO:0000313" key="13">
    <source>
        <dbReference type="EMBL" id="XDK34136.1"/>
    </source>
</evidence>
<dbReference type="PRINTS" id="PR01009">
    <property type="entry name" value="FLGMRINGFLIF"/>
</dbReference>
<dbReference type="GO" id="GO:0009431">
    <property type="term" value="C:bacterial-type flagellum basal body, MS ring"/>
    <property type="evidence" value="ECO:0007669"/>
    <property type="project" value="InterPro"/>
</dbReference>
<dbReference type="PIRSF" id="PIRSF004862">
    <property type="entry name" value="FliF"/>
    <property type="match status" value="1"/>
</dbReference>
<evidence type="ECO:0000259" key="11">
    <source>
        <dbReference type="Pfam" id="PF01514"/>
    </source>
</evidence>
<evidence type="ECO:0000256" key="1">
    <source>
        <dbReference type="ARBA" id="ARBA00004117"/>
    </source>
</evidence>
<dbReference type="EMBL" id="CP162599">
    <property type="protein sequence ID" value="XDK34136.1"/>
    <property type="molecule type" value="Genomic_DNA"/>
</dbReference>
<comment type="subcellular location">
    <subcellularLocation>
        <location evidence="1 9">Bacterial flagellum basal body</location>
    </subcellularLocation>
    <subcellularLocation>
        <location evidence="2">Cell membrane</location>
        <topology evidence="2">Multi-pass membrane protein</topology>
    </subcellularLocation>
</comment>
<dbReference type="InterPro" id="IPR043427">
    <property type="entry name" value="YscJ/FliF"/>
</dbReference>
<dbReference type="InterPro" id="IPR006182">
    <property type="entry name" value="FliF_N_dom"/>
</dbReference>
<accession>A0AB39HVB1</accession>
<dbReference type="NCBIfam" id="TIGR00206">
    <property type="entry name" value="fliF"/>
    <property type="match status" value="1"/>
</dbReference>
<dbReference type="InterPro" id="IPR013556">
    <property type="entry name" value="Flag_M-ring_C"/>
</dbReference>
<keyword evidence="8 9" id="KW-0975">Bacterial flagellum</keyword>
<keyword evidence="13" id="KW-0969">Cilium</keyword>
<evidence type="ECO:0000256" key="6">
    <source>
        <dbReference type="ARBA" id="ARBA00022989"/>
    </source>
</evidence>
<organism evidence="13">
    <name type="scientific">Ornithinibacillus sp. 4-3</name>
    <dbReference type="NCBI Taxonomy" id="3231488"/>
    <lineage>
        <taxon>Bacteria</taxon>
        <taxon>Bacillati</taxon>
        <taxon>Bacillota</taxon>
        <taxon>Bacilli</taxon>
        <taxon>Bacillales</taxon>
        <taxon>Bacillaceae</taxon>
        <taxon>Ornithinibacillus</taxon>
    </lineage>
</organism>
<evidence type="ECO:0000256" key="9">
    <source>
        <dbReference type="PIRNR" id="PIRNR004862"/>
    </source>
</evidence>
<feature type="domain" description="Flagellar M-ring N-terminal" evidence="11">
    <location>
        <begin position="48"/>
        <end position="220"/>
    </location>
</feature>
<gene>
    <name evidence="13" type="primary">fliF</name>
    <name evidence="13" type="ORF">AB4Y30_07250</name>
</gene>
<evidence type="ECO:0000256" key="2">
    <source>
        <dbReference type="ARBA" id="ARBA00004651"/>
    </source>
</evidence>
<dbReference type="PANTHER" id="PTHR30046:SF0">
    <property type="entry name" value="FLAGELLAR M-RING PROTEIN"/>
    <property type="match status" value="1"/>
</dbReference>
<dbReference type="GO" id="GO:0071973">
    <property type="term" value="P:bacterial-type flagellum-dependent cell motility"/>
    <property type="evidence" value="ECO:0007669"/>
    <property type="project" value="InterPro"/>
</dbReference>
<keyword evidence="4" id="KW-1003">Cell membrane</keyword>
<evidence type="ECO:0000256" key="10">
    <source>
        <dbReference type="SAM" id="Phobius"/>
    </source>
</evidence>
<sequence length="540" mass="59909">MNEKIQKYTESTKAFWSKRSKGQKGIFIGSFVLVIAIIITISFLTWNEKFVPLYSNLSLQEMSQVQAELDARGVPYEIGNGGATISVPEERAETLLVELAGQNIPSTGNIDFSFFSENASWGITDNEFSIMKLDAMRTELAKLIKSVDGISDANVMITLPQESVFLNDANETATASIVIHTELGHQFQENQIESLYHLVSKAIPNLPKENIIIRNQYLEYFDQASSMASSDQGIYTYQQGVKQDIEKDIQRRLQQMIGTMVGMEKVIVSVTADIDFTNENRVEELVTPVDLENMEGLPVSIETISETYSGNQDIGGVPGAGDEDITGYQGVDGNSDGDYELLKETINNEFNRIRKEIVESPYKVRDLGVQVAIDNVSSIEGETVQYLTQQEQNSVETGISSIINSIITTSIDKDYGDIDPTEKVSIVFQEFSGVNTIGQEGMTTGTSIFSSGSTWLYIVGAILLIGIIIVGIVLMKNRRKQEEEVFESISSNVATASPEIPDLQTEGNTETDIRKHQLEKLAKDKPEEFAKLLRSWMAED</sequence>
<dbReference type="InterPro" id="IPR045851">
    <property type="entry name" value="AMP-bd_C_sf"/>
</dbReference>
<evidence type="ECO:0000256" key="4">
    <source>
        <dbReference type="ARBA" id="ARBA00022475"/>
    </source>
</evidence>
<proteinExistence type="inferred from homology"/>
<evidence type="ECO:0000256" key="5">
    <source>
        <dbReference type="ARBA" id="ARBA00022692"/>
    </source>
</evidence>
<dbReference type="Pfam" id="PF08345">
    <property type="entry name" value="YscJ_FliF_C"/>
    <property type="match status" value="1"/>
</dbReference>
<dbReference type="PANTHER" id="PTHR30046">
    <property type="entry name" value="FLAGELLAR M-RING PROTEIN"/>
    <property type="match status" value="1"/>
</dbReference>